<organism evidence="2 3">
    <name type="scientific">Hymenobacter sediminicola</name>
    <dbReference type="NCBI Taxonomy" id="2761579"/>
    <lineage>
        <taxon>Bacteria</taxon>
        <taxon>Pseudomonadati</taxon>
        <taxon>Bacteroidota</taxon>
        <taxon>Cytophagia</taxon>
        <taxon>Cytophagales</taxon>
        <taxon>Hymenobacteraceae</taxon>
        <taxon>Hymenobacter</taxon>
    </lineage>
</organism>
<name>A0A7G7WCZ0_9BACT</name>
<gene>
    <name evidence="2" type="ORF">H4317_19020</name>
</gene>
<dbReference type="Pfam" id="PF13619">
    <property type="entry name" value="KTSC"/>
    <property type="match status" value="1"/>
</dbReference>
<feature type="domain" description="KTSC" evidence="1">
    <location>
        <begin position="7"/>
        <end position="63"/>
    </location>
</feature>
<keyword evidence="3" id="KW-1185">Reference proteome</keyword>
<reference evidence="2 3" key="1">
    <citation type="submission" date="2020-08" db="EMBL/GenBank/DDBJ databases">
        <title>Hymenobacter sp. S2-20-2 genome sequencing.</title>
        <authorList>
            <person name="Jin L."/>
        </authorList>
    </citation>
    <scope>NUCLEOTIDE SEQUENCE [LARGE SCALE GENOMIC DNA]</scope>
    <source>
        <strain evidence="2 3">S2-20-2</strain>
    </source>
</reference>
<accession>A0A7G7WCZ0</accession>
<dbReference type="AlphaFoldDB" id="A0A7G7WCZ0"/>
<sequence>MPRTRVQSNNIASIGYDEKAEILEVEFRNGSVYQYYGVPKRIYVGLMNASSHGAYLAQYVKDAGYRYKEVN</sequence>
<dbReference type="InterPro" id="IPR025309">
    <property type="entry name" value="KTSC_dom"/>
</dbReference>
<dbReference type="EMBL" id="CP060202">
    <property type="protein sequence ID" value="QNH64233.1"/>
    <property type="molecule type" value="Genomic_DNA"/>
</dbReference>
<proteinExistence type="predicted"/>
<protein>
    <submittedName>
        <fullName evidence="2">KTSC domain-containing protein</fullName>
    </submittedName>
</protein>
<evidence type="ECO:0000313" key="3">
    <source>
        <dbReference type="Proteomes" id="UP000515489"/>
    </source>
</evidence>
<dbReference type="Proteomes" id="UP000515489">
    <property type="component" value="Chromosome"/>
</dbReference>
<dbReference type="KEGG" id="hsk:H4317_19020"/>
<evidence type="ECO:0000313" key="2">
    <source>
        <dbReference type="EMBL" id="QNH64233.1"/>
    </source>
</evidence>
<evidence type="ECO:0000259" key="1">
    <source>
        <dbReference type="Pfam" id="PF13619"/>
    </source>
</evidence>